<protein>
    <recommendedName>
        <fullName evidence="3">Nuclear transport factor 2 family protein</fullName>
    </recommendedName>
</protein>
<dbReference type="SUPFAM" id="SSF54427">
    <property type="entry name" value="NTF2-like"/>
    <property type="match status" value="1"/>
</dbReference>
<dbReference type="OrthoDB" id="8722217at2"/>
<evidence type="ECO:0000313" key="1">
    <source>
        <dbReference type="EMBL" id="TWD78623.1"/>
    </source>
</evidence>
<sequence>MTTDISFAELADRYVAAWNETDAAARRAAIARLWVPEGEHYVRTLQVKGYEALEQRVTGSHEKNVRDGGFRFVAAGDAQFLHGAVMFHWHMVPAAGGPIAALGLEFLLLAEDGRIAVDYQFILPTPTA</sequence>
<gene>
    <name evidence="1" type="ORF">FB547_107157</name>
</gene>
<dbReference type="RefSeq" id="WP_145745525.1">
    <property type="nucleotide sequence ID" value="NZ_VIVL01000007.1"/>
</dbReference>
<dbReference type="InterPro" id="IPR032710">
    <property type="entry name" value="NTF2-like_dom_sf"/>
</dbReference>
<evidence type="ECO:0008006" key="3">
    <source>
        <dbReference type="Google" id="ProtNLM"/>
    </source>
</evidence>
<reference evidence="1 2" key="1">
    <citation type="submission" date="2019-06" db="EMBL/GenBank/DDBJ databases">
        <title>Sorghum-associated microbial communities from plants grown in Nebraska, USA.</title>
        <authorList>
            <person name="Schachtman D."/>
        </authorList>
    </citation>
    <scope>NUCLEOTIDE SEQUENCE [LARGE SCALE GENOMIC DNA]</scope>
    <source>
        <strain evidence="1 2">T529</strain>
    </source>
</reference>
<dbReference type="EMBL" id="VIVL01000007">
    <property type="protein sequence ID" value="TWD78623.1"/>
    <property type="molecule type" value="Genomic_DNA"/>
</dbReference>
<accession>A0A561BIC7</accession>
<dbReference type="AlphaFoldDB" id="A0A561BIC7"/>
<organism evidence="1 2">
    <name type="scientific">Variovorax beijingensis</name>
    <dbReference type="NCBI Taxonomy" id="2496117"/>
    <lineage>
        <taxon>Bacteria</taxon>
        <taxon>Pseudomonadati</taxon>
        <taxon>Pseudomonadota</taxon>
        <taxon>Betaproteobacteria</taxon>
        <taxon>Burkholderiales</taxon>
        <taxon>Comamonadaceae</taxon>
        <taxon>Variovorax</taxon>
    </lineage>
</organism>
<name>A0A561BIC7_9BURK</name>
<comment type="caution">
    <text evidence="1">The sequence shown here is derived from an EMBL/GenBank/DDBJ whole genome shotgun (WGS) entry which is preliminary data.</text>
</comment>
<dbReference type="Gene3D" id="3.10.450.50">
    <property type="match status" value="1"/>
</dbReference>
<dbReference type="Proteomes" id="UP000319722">
    <property type="component" value="Unassembled WGS sequence"/>
</dbReference>
<evidence type="ECO:0000313" key="2">
    <source>
        <dbReference type="Proteomes" id="UP000319722"/>
    </source>
</evidence>
<proteinExistence type="predicted"/>